<organism evidence="2 3">
    <name type="scientific">Trifolium medium</name>
    <dbReference type="NCBI Taxonomy" id="97028"/>
    <lineage>
        <taxon>Eukaryota</taxon>
        <taxon>Viridiplantae</taxon>
        <taxon>Streptophyta</taxon>
        <taxon>Embryophyta</taxon>
        <taxon>Tracheophyta</taxon>
        <taxon>Spermatophyta</taxon>
        <taxon>Magnoliopsida</taxon>
        <taxon>eudicotyledons</taxon>
        <taxon>Gunneridae</taxon>
        <taxon>Pentapetalae</taxon>
        <taxon>rosids</taxon>
        <taxon>fabids</taxon>
        <taxon>Fabales</taxon>
        <taxon>Fabaceae</taxon>
        <taxon>Papilionoideae</taxon>
        <taxon>50 kb inversion clade</taxon>
        <taxon>NPAAA clade</taxon>
        <taxon>Hologalegina</taxon>
        <taxon>IRL clade</taxon>
        <taxon>Trifolieae</taxon>
        <taxon>Trifolium</taxon>
    </lineage>
</organism>
<name>A0A392RJ35_9FABA</name>
<comment type="caution">
    <text evidence="2">The sequence shown here is derived from an EMBL/GenBank/DDBJ whole genome shotgun (WGS) entry which is preliminary data.</text>
</comment>
<evidence type="ECO:0000256" key="1">
    <source>
        <dbReference type="SAM" id="MobiDB-lite"/>
    </source>
</evidence>
<reference evidence="2 3" key="1">
    <citation type="journal article" date="2018" name="Front. Plant Sci.">
        <title>Red Clover (Trifolium pratense) and Zigzag Clover (T. medium) - A Picture of Genomic Similarities and Differences.</title>
        <authorList>
            <person name="Dluhosova J."/>
            <person name="Istvanek J."/>
            <person name="Nedelnik J."/>
            <person name="Repkova J."/>
        </authorList>
    </citation>
    <scope>NUCLEOTIDE SEQUENCE [LARGE SCALE GENOMIC DNA]</scope>
    <source>
        <strain evidence="3">cv. 10/8</strain>
        <tissue evidence="2">Leaf</tissue>
    </source>
</reference>
<accession>A0A392RJ35</accession>
<evidence type="ECO:0000313" key="2">
    <source>
        <dbReference type="EMBL" id="MCI36172.1"/>
    </source>
</evidence>
<dbReference type="AlphaFoldDB" id="A0A392RJ35"/>
<dbReference type="Proteomes" id="UP000265520">
    <property type="component" value="Unassembled WGS sequence"/>
</dbReference>
<dbReference type="EMBL" id="LXQA010231203">
    <property type="protein sequence ID" value="MCI36172.1"/>
    <property type="molecule type" value="Genomic_DNA"/>
</dbReference>
<feature type="non-terminal residue" evidence="2">
    <location>
        <position position="1"/>
    </location>
</feature>
<keyword evidence="3" id="KW-1185">Reference proteome</keyword>
<proteinExistence type="predicted"/>
<feature type="region of interest" description="Disordered" evidence="1">
    <location>
        <begin position="20"/>
        <end position="39"/>
    </location>
</feature>
<sequence length="39" mass="4441">SPGSKLFQLLFRKPYSLLDDRRNESQQGHSKGFATFRAG</sequence>
<evidence type="ECO:0000313" key="3">
    <source>
        <dbReference type="Proteomes" id="UP000265520"/>
    </source>
</evidence>
<protein>
    <submittedName>
        <fullName evidence="2">Uncharacterized protein</fullName>
    </submittedName>
</protein>